<dbReference type="InterPro" id="IPR037493">
    <property type="entry name" value="ExoIII-like"/>
</dbReference>
<evidence type="ECO:0000256" key="4">
    <source>
        <dbReference type="ARBA" id="ARBA00022801"/>
    </source>
</evidence>
<dbReference type="NCBIfam" id="TIGR00195">
    <property type="entry name" value="exoDNase_III"/>
    <property type="match status" value="1"/>
</dbReference>
<keyword evidence="5" id="KW-0460">Magnesium</keyword>
<organism evidence="7 8">
    <name type="scientific">Pyramidobacter piscolens W5455</name>
    <dbReference type="NCBI Taxonomy" id="352165"/>
    <lineage>
        <taxon>Bacteria</taxon>
        <taxon>Thermotogati</taxon>
        <taxon>Synergistota</taxon>
        <taxon>Synergistia</taxon>
        <taxon>Synergistales</taxon>
        <taxon>Dethiosulfovibrionaceae</taxon>
        <taxon>Pyramidobacter</taxon>
    </lineage>
</organism>
<keyword evidence="3" id="KW-0479">Metal-binding</keyword>
<evidence type="ECO:0000313" key="8">
    <source>
        <dbReference type="Proteomes" id="UP000006462"/>
    </source>
</evidence>
<evidence type="ECO:0000259" key="6">
    <source>
        <dbReference type="Pfam" id="PF03372"/>
    </source>
</evidence>
<reference evidence="7 8" key="1">
    <citation type="submission" date="2009-12" db="EMBL/GenBank/DDBJ databases">
        <authorList>
            <person name="Shrivastava S."/>
            <person name="Madupu R."/>
            <person name="Durkin A.S."/>
            <person name="Torralba M."/>
            <person name="Methe B."/>
            <person name="Sutton G.G."/>
            <person name="Strausberg R.L."/>
            <person name="Nelson K.E."/>
        </authorList>
    </citation>
    <scope>NUCLEOTIDE SEQUENCE [LARGE SCALE GENOMIC DNA]</scope>
    <source>
        <strain evidence="7 8">W5455</strain>
    </source>
</reference>
<evidence type="ECO:0000256" key="2">
    <source>
        <dbReference type="ARBA" id="ARBA00007092"/>
    </source>
</evidence>
<keyword evidence="8" id="KW-1185">Reference proteome</keyword>
<dbReference type="InterPro" id="IPR036691">
    <property type="entry name" value="Endo/exonu/phosph_ase_sf"/>
</dbReference>
<accession>A0ABP2HYV1</accession>
<dbReference type="PANTHER" id="PTHR43250:SF2">
    <property type="entry name" value="EXODEOXYRIBONUCLEASE III"/>
    <property type="match status" value="1"/>
</dbReference>
<protein>
    <submittedName>
        <fullName evidence="7">Exodeoxyribonuclease III</fullName>
        <ecNumber evidence="7">3.1.11.2</ecNumber>
    </submittedName>
</protein>
<dbReference type="GO" id="GO:0008311">
    <property type="term" value="F:double-stranded DNA 3'-5' DNA exonuclease activity"/>
    <property type="evidence" value="ECO:0007669"/>
    <property type="project" value="UniProtKB-EC"/>
</dbReference>
<dbReference type="Pfam" id="PF03372">
    <property type="entry name" value="Exo_endo_phos"/>
    <property type="match status" value="1"/>
</dbReference>
<dbReference type="PROSITE" id="PS51435">
    <property type="entry name" value="AP_NUCLEASE_F1_4"/>
    <property type="match status" value="1"/>
</dbReference>
<evidence type="ECO:0000256" key="5">
    <source>
        <dbReference type="ARBA" id="ARBA00022842"/>
    </source>
</evidence>
<evidence type="ECO:0000313" key="7">
    <source>
        <dbReference type="EMBL" id="EFB92005.1"/>
    </source>
</evidence>
<dbReference type="EMBL" id="ADFP01000007">
    <property type="protein sequence ID" value="EFB92005.1"/>
    <property type="molecule type" value="Genomic_DNA"/>
</dbReference>
<dbReference type="InterPro" id="IPR004808">
    <property type="entry name" value="AP_endonuc_1"/>
</dbReference>
<proteinExistence type="inferred from homology"/>
<dbReference type="InterPro" id="IPR005135">
    <property type="entry name" value="Endo/exonuclease/phosphatase"/>
</dbReference>
<dbReference type="SUPFAM" id="SSF56219">
    <property type="entry name" value="DNase I-like"/>
    <property type="match status" value="1"/>
</dbReference>
<sequence>MRDEQALFSAKFNVASTIIIESSRKGRLESFFGGAFRRAFFQHTHFCGGRVMRVATFNVNSLRSRLPILERWLPGAGVDILALQETKVQDQEFPLADMEQLGYRAAFRGEKSYNGVAILSKREPDEVIHGFSDGVSPLWDTRLIAARFGDIWILDTYVPQGKEITHPDYEAKKEFLRRTAALIAARKDEKLLWTGDLNVAPTELDVTNPANKKDHVCFVKELRDLFAELCAPLVVDLLRVHHPGEELYSFFDYRIKNALERRIGWRIDHMLATPALAGQSRACWIDTEPRGWEKPSDHTPMLADFAD</sequence>
<keyword evidence="4 7" id="KW-0378">Hydrolase</keyword>
<dbReference type="Proteomes" id="UP000006462">
    <property type="component" value="Unassembled WGS sequence"/>
</dbReference>
<dbReference type="Gene3D" id="3.60.10.10">
    <property type="entry name" value="Endonuclease/exonuclease/phosphatase"/>
    <property type="match status" value="1"/>
</dbReference>
<name>A0ABP2HYV1_9BACT</name>
<dbReference type="NCBIfam" id="TIGR00633">
    <property type="entry name" value="xth"/>
    <property type="match status" value="1"/>
</dbReference>
<dbReference type="EC" id="3.1.11.2" evidence="7"/>
<gene>
    <name evidence="7" type="primary">xth</name>
    <name evidence="7" type="ORF">HMPREF7215_0471</name>
</gene>
<evidence type="ECO:0000256" key="1">
    <source>
        <dbReference type="ARBA" id="ARBA00001946"/>
    </source>
</evidence>
<dbReference type="CDD" id="cd09086">
    <property type="entry name" value="ExoIII-like_AP-endo"/>
    <property type="match status" value="1"/>
</dbReference>
<feature type="domain" description="Endonuclease/exonuclease/phosphatase" evidence="6">
    <location>
        <begin position="55"/>
        <end position="298"/>
    </location>
</feature>
<comment type="caution">
    <text evidence="7">The sequence shown here is derived from an EMBL/GenBank/DDBJ whole genome shotgun (WGS) entry which is preliminary data.</text>
</comment>
<dbReference type="PANTHER" id="PTHR43250">
    <property type="entry name" value="EXODEOXYRIBONUCLEASE III"/>
    <property type="match status" value="1"/>
</dbReference>
<comment type="cofactor">
    <cofactor evidence="1">
        <name>Mg(2+)</name>
        <dbReference type="ChEBI" id="CHEBI:18420"/>
    </cofactor>
</comment>
<evidence type="ECO:0000256" key="3">
    <source>
        <dbReference type="ARBA" id="ARBA00022723"/>
    </source>
</evidence>
<comment type="similarity">
    <text evidence="2">Belongs to the DNA repair enzymes AP/ExoA family.</text>
</comment>